<dbReference type="OMA" id="LMTIIAH"/>
<dbReference type="InterPro" id="IPR051281">
    <property type="entry name" value="Dual-spec_lipid-protein_phosph"/>
</dbReference>
<evidence type="ECO:0000313" key="1">
    <source>
        <dbReference type="EnsemblPlants" id="Bo3g073270.1"/>
    </source>
</evidence>
<dbReference type="EnsemblPlants" id="Bo3g073270.1">
    <property type="protein sequence ID" value="Bo3g073270.1"/>
    <property type="gene ID" value="Bo3g073270"/>
</dbReference>
<dbReference type="PANTHER" id="PTHR12305">
    <property type="entry name" value="PHOSPHATASE WITH HOMOLOGY TO TENSIN"/>
    <property type="match status" value="1"/>
</dbReference>
<accession>A0A0D3BC69</accession>
<reference evidence="1 2" key="1">
    <citation type="journal article" date="2014" name="Genome Biol.">
        <title>Transcriptome and methylome profiling reveals relics of genome dominance in the mesopolyploid Brassica oleracea.</title>
        <authorList>
            <person name="Parkin I.A."/>
            <person name="Koh C."/>
            <person name="Tang H."/>
            <person name="Robinson S.J."/>
            <person name="Kagale S."/>
            <person name="Clarke W.E."/>
            <person name="Town C.D."/>
            <person name="Nixon J."/>
            <person name="Krishnakumar V."/>
            <person name="Bidwell S.L."/>
            <person name="Denoeud F."/>
            <person name="Belcram H."/>
            <person name="Links M.G."/>
            <person name="Just J."/>
            <person name="Clarke C."/>
            <person name="Bender T."/>
            <person name="Huebert T."/>
            <person name="Mason A.S."/>
            <person name="Pires J.C."/>
            <person name="Barker G."/>
            <person name="Moore J."/>
            <person name="Walley P.G."/>
            <person name="Manoli S."/>
            <person name="Batley J."/>
            <person name="Edwards D."/>
            <person name="Nelson M.N."/>
            <person name="Wang X."/>
            <person name="Paterson A.H."/>
            <person name="King G."/>
            <person name="Bancroft I."/>
            <person name="Chalhoub B."/>
            <person name="Sharpe A.G."/>
        </authorList>
    </citation>
    <scope>NUCLEOTIDE SEQUENCE</scope>
    <source>
        <strain evidence="1 2">cv. TO1000</strain>
    </source>
</reference>
<sequence>MGQKLSKYLPFALGIRLSPHRPDETTEGTSSQPCFIGTITKGLVDSSKNAVKAVQVKARHAVSQNKRRYQVHLTYTIDCICYAKLLRKEGLDLDLTYITQNIIAMGFPAGLGFYRNQMEQVITFLETRHKGKYKVYNLCSERLYDVYRYLRERWPVSHLMTIIAHQSI</sequence>
<organism evidence="1 2">
    <name type="scientific">Brassica oleracea var. oleracea</name>
    <dbReference type="NCBI Taxonomy" id="109376"/>
    <lineage>
        <taxon>Eukaryota</taxon>
        <taxon>Viridiplantae</taxon>
        <taxon>Streptophyta</taxon>
        <taxon>Embryophyta</taxon>
        <taxon>Tracheophyta</taxon>
        <taxon>Spermatophyta</taxon>
        <taxon>Magnoliopsida</taxon>
        <taxon>eudicotyledons</taxon>
        <taxon>Gunneridae</taxon>
        <taxon>Pentapetalae</taxon>
        <taxon>rosids</taxon>
        <taxon>malvids</taxon>
        <taxon>Brassicales</taxon>
        <taxon>Brassicaceae</taxon>
        <taxon>Brassiceae</taxon>
        <taxon>Brassica</taxon>
    </lineage>
</organism>
<dbReference type="GO" id="GO:0005829">
    <property type="term" value="C:cytosol"/>
    <property type="evidence" value="ECO:0007669"/>
    <property type="project" value="TreeGrafter"/>
</dbReference>
<reference evidence="1" key="2">
    <citation type="submission" date="2015-03" db="UniProtKB">
        <authorList>
            <consortium name="EnsemblPlants"/>
        </authorList>
    </citation>
    <scope>IDENTIFICATION</scope>
</reference>
<evidence type="ECO:0000313" key="2">
    <source>
        <dbReference type="Proteomes" id="UP000032141"/>
    </source>
</evidence>
<dbReference type="STRING" id="109376.A0A0D3BC69"/>
<dbReference type="Gene3D" id="3.90.190.10">
    <property type="entry name" value="Protein tyrosine phosphatase superfamily"/>
    <property type="match status" value="1"/>
</dbReference>
<dbReference type="GO" id="GO:0016314">
    <property type="term" value="F:phosphatidylinositol-3,4,5-trisphosphate 3-phosphatase activity"/>
    <property type="evidence" value="ECO:0007669"/>
    <property type="project" value="TreeGrafter"/>
</dbReference>
<dbReference type="SUPFAM" id="SSF52799">
    <property type="entry name" value="(Phosphotyrosine protein) phosphatases II"/>
    <property type="match status" value="1"/>
</dbReference>
<dbReference type="Gramene" id="Bo3g073270.1">
    <property type="protein sequence ID" value="Bo3g073270.1"/>
    <property type="gene ID" value="Bo3g073270"/>
</dbReference>
<dbReference type="PANTHER" id="PTHR12305:SF96">
    <property type="entry name" value="PHOSPHATIDYLINOSITOL 3,4,5-TRISPHOSPHATE 3-PHOSPHATASE AND PROTEIN-TYROSINE-PHOSPHATASE PTEN2A"/>
    <property type="match status" value="1"/>
</dbReference>
<dbReference type="HOGENOM" id="CLU_1588736_0_0_1"/>
<dbReference type="AlphaFoldDB" id="A0A0D3BC69"/>
<protein>
    <submittedName>
        <fullName evidence="1">Uncharacterized protein</fullName>
    </submittedName>
</protein>
<dbReference type="InterPro" id="IPR029021">
    <property type="entry name" value="Prot-tyrosine_phosphatase-like"/>
</dbReference>
<keyword evidence="2" id="KW-1185">Reference proteome</keyword>
<dbReference type="Proteomes" id="UP000032141">
    <property type="component" value="Chromosome C3"/>
</dbReference>
<proteinExistence type="predicted"/>
<dbReference type="eggNOG" id="KOG2283">
    <property type="taxonomic scope" value="Eukaryota"/>
</dbReference>
<name>A0A0D3BC69_BRAOL</name>